<protein>
    <submittedName>
        <fullName evidence="1">Uncharacterized protein</fullName>
    </submittedName>
</protein>
<comment type="caution">
    <text evidence="1">The sequence shown here is derived from an EMBL/GenBank/DDBJ whole genome shotgun (WGS) entry which is preliminary data.</text>
</comment>
<accession>A0A8T5V358</accession>
<dbReference type="Proteomes" id="UP000825933">
    <property type="component" value="Unassembled WGS sequence"/>
</dbReference>
<proteinExistence type="predicted"/>
<evidence type="ECO:0000313" key="1">
    <source>
        <dbReference type="EMBL" id="MBZ2166301.1"/>
    </source>
</evidence>
<reference evidence="2" key="1">
    <citation type="journal article" date="2022" name="Microbiol. Resour. Announc.">
        <title>Draft Genome Sequence of a Methanogenic Archaeon from West Spitsbergen Permafrost.</title>
        <authorList>
            <person name="Trubitsyn V."/>
            <person name="Rivkina E."/>
            <person name="Shcherbakova V."/>
        </authorList>
    </citation>
    <scope>NUCLEOTIDE SEQUENCE [LARGE SCALE GENOMIC DNA]</scope>
    <source>
        <strain evidence="2">VT</strain>
    </source>
</reference>
<dbReference type="EMBL" id="JAIOUQ010000009">
    <property type="protein sequence ID" value="MBZ2166301.1"/>
    <property type="molecule type" value="Genomic_DNA"/>
</dbReference>
<evidence type="ECO:0000313" key="2">
    <source>
        <dbReference type="Proteomes" id="UP000825933"/>
    </source>
</evidence>
<organism evidence="1 2">
    <name type="scientific">Methanobacterium spitsbergense</name>
    <dbReference type="NCBI Taxonomy" id="2874285"/>
    <lineage>
        <taxon>Archaea</taxon>
        <taxon>Methanobacteriati</taxon>
        <taxon>Methanobacteriota</taxon>
        <taxon>Methanomada group</taxon>
        <taxon>Methanobacteria</taxon>
        <taxon>Methanobacteriales</taxon>
        <taxon>Methanobacteriaceae</taxon>
        <taxon>Methanobacterium</taxon>
    </lineage>
</organism>
<name>A0A8T5V358_9EURY</name>
<dbReference type="AlphaFoldDB" id="A0A8T5V358"/>
<keyword evidence="2" id="KW-1185">Reference proteome</keyword>
<gene>
    <name evidence="1" type="ORF">K8N75_09655</name>
</gene>
<dbReference type="RefSeq" id="WP_223791841.1">
    <property type="nucleotide sequence ID" value="NZ_JAIOUQ010000009.1"/>
</dbReference>
<sequence>MGFVQFTKDDQVTPFVQDTLDNLPGLAEVTIDDVTNIFLEYDLLYTPVGQTHELYDQTFIDIDGFLDRSIWSPVPQWDYVIEGTPPHEIFGNPWLYWPGALHPVRHVHHPGTIANDYPALAFMDGMPDAEVRLDEFLDRLVGD</sequence>